<keyword evidence="10 13" id="KW-1133">Transmembrane helix</keyword>
<evidence type="ECO:0000256" key="11">
    <source>
        <dbReference type="ARBA" id="ARBA00023136"/>
    </source>
</evidence>
<dbReference type="InterPro" id="IPR050515">
    <property type="entry name" value="Beta-lactam/transpept"/>
</dbReference>
<dbReference type="GO" id="GO:0008360">
    <property type="term" value="P:regulation of cell shape"/>
    <property type="evidence" value="ECO:0007669"/>
    <property type="project" value="UniProtKB-KW"/>
</dbReference>
<dbReference type="GO" id="GO:0008658">
    <property type="term" value="F:penicillin binding"/>
    <property type="evidence" value="ECO:0007669"/>
    <property type="project" value="InterPro"/>
</dbReference>
<dbReference type="GO" id="GO:0005886">
    <property type="term" value="C:plasma membrane"/>
    <property type="evidence" value="ECO:0007669"/>
    <property type="project" value="UniProtKB-SubCell"/>
</dbReference>
<dbReference type="InterPro" id="IPR012338">
    <property type="entry name" value="Beta-lactam/transpept-like"/>
</dbReference>
<dbReference type="InterPro" id="IPR036138">
    <property type="entry name" value="PBP_dimer_sf"/>
</dbReference>
<keyword evidence="3" id="KW-1003">Cell membrane</keyword>
<keyword evidence="12" id="KW-0961">Cell wall biogenesis/degradation</keyword>
<evidence type="ECO:0000256" key="8">
    <source>
        <dbReference type="ARBA" id="ARBA00022960"/>
    </source>
</evidence>
<evidence type="ECO:0000256" key="13">
    <source>
        <dbReference type="SAM" id="Phobius"/>
    </source>
</evidence>
<dbReference type="NCBIfam" id="TIGR03423">
    <property type="entry name" value="pbp2_mrdA"/>
    <property type="match status" value="1"/>
</dbReference>
<dbReference type="EMBL" id="VSSQ01000761">
    <property type="protein sequence ID" value="MPM00913.1"/>
    <property type="molecule type" value="Genomic_DNA"/>
</dbReference>
<dbReference type="Gene3D" id="3.90.1310.10">
    <property type="entry name" value="Penicillin-binding protein 2a (Domain 2)"/>
    <property type="match status" value="1"/>
</dbReference>
<dbReference type="PANTHER" id="PTHR30627:SF2">
    <property type="entry name" value="PEPTIDOGLYCAN D,D-TRANSPEPTIDASE MRDA"/>
    <property type="match status" value="1"/>
</dbReference>
<dbReference type="Gene3D" id="3.40.710.10">
    <property type="entry name" value="DD-peptidase/beta-lactamase superfamily"/>
    <property type="match status" value="1"/>
</dbReference>
<dbReference type="InterPro" id="IPR017790">
    <property type="entry name" value="Penicillin-binding_protein_2"/>
</dbReference>
<evidence type="ECO:0000256" key="9">
    <source>
        <dbReference type="ARBA" id="ARBA00022984"/>
    </source>
</evidence>
<dbReference type="GO" id="GO:0009252">
    <property type="term" value="P:peptidoglycan biosynthetic process"/>
    <property type="evidence" value="ECO:0007669"/>
    <property type="project" value="UniProtKB-KW"/>
</dbReference>
<evidence type="ECO:0000256" key="6">
    <source>
        <dbReference type="ARBA" id="ARBA00022692"/>
    </source>
</evidence>
<feature type="domain" description="Penicillin-binding protein dimerisation" evidence="15">
    <location>
        <begin position="51"/>
        <end position="214"/>
    </location>
</feature>
<sequence>MKNTLSSRRFILMGIFITVGIIYIIRLLFLQVFDDSYAQLANRNALRFVTQYPARGLIYDRKGELLVYNELVYDLMVIPRQVKNLDTALLCELVGIDKEQFLTRMKKAVTYSSYAPSSFEKQISKEDFGPIQEKLYMFPGFYAQSRTLRYYPHAVASHVLGYVGEVNENMIKKNPYYKKGDYIGMSGMEKYYEELLRGTKGSKITLVDVHNREKGSFQNGKYDTASIAGSNLYSSIDLQLQLYAEKIMANKRGSIVAIEPSTGEILCFVSAPFYDPNMLVGRVRGNNYMKLLNDISKPLFNRALMAEYPPGSIFKVAQAMIALDMGVIDPQTGFPCDKSLVGCHNHPMASNVRDAIKMSCNPYFYRVYQKIIQQKDPITQKVESKYGLSIWDEAMYKMGFGKKLGIDLPDSKSGFIPDTSYYNRYYKGGGWNFFTIYSNSIGQGEVGVIPLQMANFAAIVANRGWYITPHLVRYYGDENLKKRNTQYVKKNLSMIPREYWDIAVEGMWGVVHEAGGTARRARIDDIAVCGKTGTAQNIGADHSVFICFAPKDNPKIAISVYVENAAGGGGTWAAPIASLLVEKYIRGEVLRKEMEETYINAAPCQSLPLRRVLNSESD</sequence>
<keyword evidence="8" id="KW-0133">Cell shape</keyword>
<comment type="subcellular location">
    <subcellularLocation>
        <location evidence="2">Cell membrane</location>
    </subcellularLocation>
    <subcellularLocation>
        <location evidence="1">Membrane</location>
        <topology evidence="1">Single-pass membrane protein</topology>
    </subcellularLocation>
</comment>
<keyword evidence="5" id="KW-0645">Protease</keyword>
<dbReference type="Pfam" id="PF00905">
    <property type="entry name" value="Transpeptidase"/>
    <property type="match status" value="1"/>
</dbReference>
<evidence type="ECO:0000313" key="16">
    <source>
        <dbReference type="EMBL" id="MPM00913.1"/>
    </source>
</evidence>
<name>A0A644WEF8_9ZZZZ</name>
<evidence type="ECO:0000256" key="2">
    <source>
        <dbReference type="ARBA" id="ARBA00004236"/>
    </source>
</evidence>
<dbReference type="SUPFAM" id="SSF56519">
    <property type="entry name" value="Penicillin binding protein dimerisation domain"/>
    <property type="match status" value="1"/>
</dbReference>
<evidence type="ECO:0000256" key="1">
    <source>
        <dbReference type="ARBA" id="ARBA00004167"/>
    </source>
</evidence>
<keyword evidence="9" id="KW-0573">Peptidoglycan synthesis</keyword>
<keyword evidence="11 13" id="KW-0472">Membrane</keyword>
<evidence type="ECO:0000256" key="5">
    <source>
        <dbReference type="ARBA" id="ARBA00022670"/>
    </source>
</evidence>
<feature type="domain" description="Penicillin-binding protein transpeptidase" evidence="14">
    <location>
        <begin position="253"/>
        <end position="578"/>
    </location>
</feature>
<dbReference type="GO" id="GO:0071555">
    <property type="term" value="P:cell wall organization"/>
    <property type="evidence" value="ECO:0007669"/>
    <property type="project" value="UniProtKB-KW"/>
</dbReference>
<evidence type="ECO:0000256" key="12">
    <source>
        <dbReference type="ARBA" id="ARBA00023316"/>
    </source>
</evidence>
<proteinExistence type="predicted"/>
<evidence type="ECO:0000256" key="3">
    <source>
        <dbReference type="ARBA" id="ARBA00022475"/>
    </source>
</evidence>
<keyword evidence="4" id="KW-0997">Cell inner membrane</keyword>
<reference evidence="16" key="1">
    <citation type="submission" date="2019-08" db="EMBL/GenBank/DDBJ databases">
        <authorList>
            <person name="Kucharzyk K."/>
            <person name="Murdoch R.W."/>
            <person name="Higgins S."/>
            <person name="Loffler F."/>
        </authorList>
    </citation>
    <scope>NUCLEOTIDE SEQUENCE</scope>
</reference>
<dbReference type="Pfam" id="PF03717">
    <property type="entry name" value="PBP_dimer"/>
    <property type="match status" value="1"/>
</dbReference>
<dbReference type="AlphaFoldDB" id="A0A644WEF8"/>
<comment type="caution">
    <text evidence="16">The sequence shown here is derived from an EMBL/GenBank/DDBJ whole genome shotgun (WGS) entry which is preliminary data.</text>
</comment>
<evidence type="ECO:0000259" key="14">
    <source>
        <dbReference type="Pfam" id="PF00905"/>
    </source>
</evidence>
<dbReference type="PANTHER" id="PTHR30627">
    <property type="entry name" value="PEPTIDOGLYCAN D,D-TRANSPEPTIDASE"/>
    <property type="match status" value="1"/>
</dbReference>
<dbReference type="InterPro" id="IPR001460">
    <property type="entry name" value="PCN-bd_Tpept"/>
</dbReference>
<evidence type="ECO:0000256" key="7">
    <source>
        <dbReference type="ARBA" id="ARBA00022801"/>
    </source>
</evidence>
<dbReference type="GO" id="GO:0009002">
    <property type="term" value="F:serine-type D-Ala-D-Ala carboxypeptidase activity"/>
    <property type="evidence" value="ECO:0007669"/>
    <property type="project" value="UniProtKB-EC"/>
</dbReference>
<protein>
    <submittedName>
        <fullName evidence="16">Peptidoglycan D,D-transpeptidase MrdA</fullName>
        <ecNumber evidence="16">3.4.16.4</ecNumber>
    </submittedName>
</protein>
<dbReference type="InterPro" id="IPR005311">
    <property type="entry name" value="PBP_dimer"/>
</dbReference>
<evidence type="ECO:0000256" key="4">
    <source>
        <dbReference type="ARBA" id="ARBA00022519"/>
    </source>
</evidence>
<evidence type="ECO:0000256" key="10">
    <source>
        <dbReference type="ARBA" id="ARBA00022989"/>
    </source>
</evidence>
<keyword evidence="6 13" id="KW-0812">Transmembrane</keyword>
<dbReference type="EC" id="3.4.16.4" evidence="16"/>
<dbReference type="GO" id="GO:0006508">
    <property type="term" value="P:proteolysis"/>
    <property type="evidence" value="ECO:0007669"/>
    <property type="project" value="UniProtKB-KW"/>
</dbReference>
<keyword evidence="7 16" id="KW-0378">Hydrolase</keyword>
<dbReference type="Gene3D" id="3.30.1390.30">
    <property type="entry name" value="Penicillin-binding protein 2a, domain 3"/>
    <property type="match status" value="1"/>
</dbReference>
<dbReference type="GO" id="GO:0071972">
    <property type="term" value="F:peptidoglycan L,D-transpeptidase activity"/>
    <property type="evidence" value="ECO:0007669"/>
    <property type="project" value="TreeGrafter"/>
</dbReference>
<feature type="transmembrane region" description="Helical" evidence="13">
    <location>
        <begin position="12"/>
        <end position="33"/>
    </location>
</feature>
<dbReference type="SUPFAM" id="SSF56601">
    <property type="entry name" value="beta-lactamase/transpeptidase-like"/>
    <property type="match status" value="1"/>
</dbReference>
<keyword evidence="16" id="KW-0121">Carboxypeptidase</keyword>
<evidence type="ECO:0000259" key="15">
    <source>
        <dbReference type="Pfam" id="PF03717"/>
    </source>
</evidence>
<organism evidence="16">
    <name type="scientific">bioreactor metagenome</name>
    <dbReference type="NCBI Taxonomy" id="1076179"/>
    <lineage>
        <taxon>unclassified sequences</taxon>
        <taxon>metagenomes</taxon>
        <taxon>ecological metagenomes</taxon>
    </lineage>
</organism>
<accession>A0A644WEF8</accession>
<gene>
    <name evidence="16" type="primary">mrdA_13</name>
    <name evidence="16" type="ORF">SDC9_47146</name>
</gene>